<evidence type="ECO:0000256" key="2">
    <source>
        <dbReference type="ARBA" id="ARBA00022737"/>
    </source>
</evidence>
<sequence length="828" mass="93598">MPLRFQFIDLHFGVEDDWSDAGIERSLALEEIEECRRTSVGPSFVALIGQKYGQVPLPMKIWADDFELIRNTLMRHNGRDTRDAPLLDVWYKLDDYAVPPVYVLQTVDEVKPRPLSSVERLVLGISDGSFSWPKTRAQLLWLLKRGIELCVLQDSFSPESDCTQYLMSDLEREIDTGIVQSDDPIVDCLVFVRQISDLKNYLHAPAAARFAELQYNPVEGRHEFDEESGRCLDAMRCEKIDALLPAESIHTFDVLWRFDKGISATQHSSYLEDFCRRMRTELQQMVDCVAQAQCECNELPAFIDEVYHHWMLVKRKSEVFYGRTELLEVVKSYVRSNDTKPLIIHGEFGCGKGSLIAKSACQMPYWIVGELVTVVRYTGATRHSADIKQLVYGICQQINLVLGVDIADIPITWRDLRPYFVRLLSTFPSDKNLVLMLVDVDRLPDDEHNAHALEWLPANLNENVKLVLATGKALPHIASARLRDSLLRYENNIVRLLPEPTATCVEVFEQMLEKDGRRLTDDQRAIIGEALHACPLPLYMRFLLADAVEWTPKTVPQLPVDVPSYVIDIFDRLERRHGAVLVTHALAYISASETGVSDAEMDDLLSLDDVVLTEVYGSRAPEVRRVPTTTWLRLKVDIGYFLRRCNCDGVSLSCWDRDEFANAVTKRFLGGVRMRRETHSLMADYFMGKWSDVLQAVLPRGDAGDVSRPASSPPGGAGPPGQHTPRRPTSRPPSATYTRATIRRCRHLQRAQAEAAAGPPLGVRATDGTERAGALQLRLAPRQDLRRLAAERSRRPGARWRVGRGEARAHGVDGRAVVRRGGRRLARL</sequence>
<comment type="caution">
    <text evidence="5">The sequence shown here is derived from an EMBL/GenBank/DDBJ whole genome shotgun (WGS) entry which is preliminary data.</text>
</comment>
<evidence type="ECO:0000256" key="3">
    <source>
        <dbReference type="SAM" id="MobiDB-lite"/>
    </source>
</evidence>
<proteinExistence type="predicted"/>
<feature type="region of interest" description="Disordered" evidence="3">
    <location>
        <begin position="701"/>
        <end position="737"/>
    </location>
</feature>
<reference evidence="5" key="1">
    <citation type="journal article" date="2023" name="Mol. Biol. Evol.">
        <title>Third-Generation Sequencing Reveals the Adaptive Role of the Epigenome in Three Deep-Sea Polychaetes.</title>
        <authorList>
            <person name="Perez M."/>
            <person name="Aroh O."/>
            <person name="Sun Y."/>
            <person name="Lan Y."/>
            <person name="Juniper S.K."/>
            <person name="Young C.R."/>
            <person name="Angers B."/>
            <person name="Qian P.Y."/>
        </authorList>
    </citation>
    <scope>NUCLEOTIDE SEQUENCE</scope>
    <source>
        <strain evidence="5">R07B-5</strain>
    </source>
</reference>
<dbReference type="AlphaFoldDB" id="A0AAD9PDV7"/>
<feature type="domain" description="NWD1/2-like winged helix-turn-helix" evidence="4">
    <location>
        <begin position="570"/>
        <end position="670"/>
    </location>
</feature>
<dbReference type="EMBL" id="JAODUO010000023">
    <property type="protein sequence ID" value="KAK2192741.1"/>
    <property type="molecule type" value="Genomic_DNA"/>
</dbReference>
<dbReference type="PANTHER" id="PTHR19871:SF14">
    <property type="entry name" value="DUF4062 DOMAIN-CONTAINING PROTEIN"/>
    <property type="match status" value="1"/>
</dbReference>
<evidence type="ECO:0000313" key="6">
    <source>
        <dbReference type="Proteomes" id="UP001209878"/>
    </source>
</evidence>
<dbReference type="InterPro" id="IPR057588">
    <property type="entry name" value="NWD1/2-like_WH"/>
</dbReference>
<keyword evidence="2" id="KW-0677">Repeat</keyword>
<dbReference type="Pfam" id="PF25469">
    <property type="entry name" value="WHD_NWD1"/>
    <property type="match status" value="1"/>
</dbReference>
<gene>
    <name evidence="5" type="ORF">NP493_23g01021</name>
</gene>
<dbReference type="PANTHER" id="PTHR19871">
    <property type="entry name" value="BETA TRANSDUCIN-RELATED PROTEIN"/>
    <property type="match status" value="1"/>
</dbReference>
<keyword evidence="1" id="KW-0853">WD repeat</keyword>
<accession>A0AAD9PDV7</accession>
<evidence type="ECO:0000256" key="1">
    <source>
        <dbReference type="ARBA" id="ARBA00022574"/>
    </source>
</evidence>
<dbReference type="SUPFAM" id="SSF52540">
    <property type="entry name" value="P-loop containing nucleoside triphosphate hydrolases"/>
    <property type="match status" value="1"/>
</dbReference>
<evidence type="ECO:0000313" key="5">
    <source>
        <dbReference type="EMBL" id="KAK2192741.1"/>
    </source>
</evidence>
<evidence type="ECO:0000259" key="4">
    <source>
        <dbReference type="Pfam" id="PF25469"/>
    </source>
</evidence>
<name>A0AAD9PDV7_RIDPI</name>
<dbReference type="Proteomes" id="UP001209878">
    <property type="component" value="Unassembled WGS sequence"/>
</dbReference>
<protein>
    <recommendedName>
        <fullName evidence="4">NWD1/2-like winged helix-turn-helix domain-containing protein</fullName>
    </recommendedName>
</protein>
<dbReference type="InterPro" id="IPR052752">
    <property type="entry name" value="NACHT-WD_repeat"/>
</dbReference>
<keyword evidence="6" id="KW-1185">Reference proteome</keyword>
<dbReference type="InterPro" id="IPR027417">
    <property type="entry name" value="P-loop_NTPase"/>
</dbReference>
<organism evidence="5 6">
    <name type="scientific">Ridgeia piscesae</name>
    <name type="common">Tubeworm</name>
    <dbReference type="NCBI Taxonomy" id="27915"/>
    <lineage>
        <taxon>Eukaryota</taxon>
        <taxon>Metazoa</taxon>
        <taxon>Spiralia</taxon>
        <taxon>Lophotrochozoa</taxon>
        <taxon>Annelida</taxon>
        <taxon>Polychaeta</taxon>
        <taxon>Sedentaria</taxon>
        <taxon>Canalipalpata</taxon>
        <taxon>Sabellida</taxon>
        <taxon>Siboglinidae</taxon>
        <taxon>Ridgeia</taxon>
    </lineage>
</organism>